<evidence type="ECO:0000313" key="5">
    <source>
        <dbReference type="Proteomes" id="UP000186817"/>
    </source>
</evidence>
<dbReference type="SUPFAM" id="SSF47473">
    <property type="entry name" value="EF-hand"/>
    <property type="match status" value="1"/>
</dbReference>
<dbReference type="GO" id="GO:0005509">
    <property type="term" value="F:calcium ion binding"/>
    <property type="evidence" value="ECO:0007669"/>
    <property type="project" value="InterPro"/>
</dbReference>
<dbReference type="Pfam" id="PF13499">
    <property type="entry name" value="EF-hand_7"/>
    <property type="match status" value="1"/>
</dbReference>
<dbReference type="Proteomes" id="UP000186817">
    <property type="component" value="Unassembled WGS sequence"/>
</dbReference>
<feature type="region of interest" description="Disordered" evidence="2">
    <location>
        <begin position="365"/>
        <end position="431"/>
    </location>
</feature>
<dbReference type="OrthoDB" id="6766775at2759"/>
<accession>A0A1Q9CHV2</accession>
<keyword evidence="1" id="KW-0106">Calcium</keyword>
<protein>
    <submittedName>
        <fullName evidence="4">Calmodulin-4</fullName>
    </submittedName>
</protein>
<dbReference type="EMBL" id="LSRX01001187">
    <property type="protein sequence ID" value="OLP82501.1"/>
    <property type="molecule type" value="Genomic_DNA"/>
</dbReference>
<dbReference type="PROSITE" id="PS00018">
    <property type="entry name" value="EF_HAND_1"/>
    <property type="match status" value="2"/>
</dbReference>
<evidence type="ECO:0000313" key="4">
    <source>
        <dbReference type="EMBL" id="OLP82501.1"/>
    </source>
</evidence>
<dbReference type="InterPro" id="IPR012337">
    <property type="entry name" value="RNaseH-like_sf"/>
</dbReference>
<name>A0A1Q9CHV2_SYMMI</name>
<dbReference type="InterPro" id="IPR011992">
    <property type="entry name" value="EF-hand-dom_pair"/>
</dbReference>
<dbReference type="SUPFAM" id="SSF53098">
    <property type="entry name" value="Ribonuclease H-like"/>
    <property type="match status" value="1"/>
</dbReference>
<keyword evidence="5" id="KW-1185">Reference proteome</keyword>
<proteinExistence type="predicted"/>
<dbReference type="AlphaFoldDB" id="A0A1Q9CHV2"/>
<evidence type="ECO:0000256" key="1">
    <source>
        <dbReference type="ARBA" id="ARBA00022837"/>
    </source>
</evidence>
<dbReference type="Gene3D" id="1.10.238.10">
    <property type="entry name" value="EF-hand"/>
    <property type="match status" value="1"/>
</dbReference>
<feature type="region of interest" description="Disordered" evidence="2">
    <location>
        <begin position="88"/>
        <end position="151"/>
    </location>
</feature>
<dbReference type="Gene3D" id="3.30.420.10">
    <property type="entry name" value="Ribonuclease H-like superfamily/Ribonuclease H"/>
    <property type="match status" value="1"/>
</dbReference>
<dbReference type="InterPro" id="IPR018247">
    <property type="entry name" value="EF_Hand_1_Ca_BS"/>
</dbReference>
<feature type="domain" description="EF-hand" evidence="3">
    <location>
        <begin position="504"/>
        <end position="539"/>
    </location>
</feature>
<sequence length="564" mass="63267">MKFTQADWEQHVANNHVPYRRDCAVCVHGAGNGRRHKGVVHPDVYCMSADIAGPIRVKGKDPESRNHRPATFKYFLAVSYRFPRLKGVKEESDPTKTDGFDDAALLPGGTDDLADEALPLAEGAPSEHYEESLYEPSLTSEEAGEEGVEGPREFAAKVVEEHPWESDRCELQRPPDMARLVFAVPLHTNKGDDILNALQQVYISLRSLNLPVLRFHTDRSREFFNRKTRAWFHERGVRTTTTEGDVPQQNGSAENTVRWLKARARTLLTSGEVDSSLWPCAIMTAAAQQRAQQLGMKSKLAIHFGGKCSVKRKFFSKKGDLEDRWVEGKYMGLSPSVNDGHIVLRSDGVGNGFVQTLHVRTRLVSPDPPPLQFVGDSLEEEHSGSALHSVEDDRLPDLSPGKGPLHDEQDPRTRDGESDSESRSLDVSSVEDAAYSVSKPMLHLMDGISFDEKGHDVAEVGAMKLIQVAATSRTEEVTQDELDVTFLRKYNMSRQELEVMADRMGMRFMKSQFDIFDQDQSGYINAAELRSLFTKIGEEEAVRELDTDQSGEVEFFEFVEWFCS</sequence>
<feature type="compositionally biased region" description="Basic and acidic residues" evidence="2">
    <location>
        <begin position="88"/>
        <end position="99"/>
    </location>
</feature>
<dbReference type="PROSITE" id="PS50222">
    <property type="entry name" value="EF_HAND_2"/>
    <property type="match status" value="1"/>
</dbReference>
<evidence type="ECO:0000256" key="2">
    <source>
        <dbReference type="SAM" id="MobiDB-lite"/>
    </source>
</evidence>
<evidence type="ECO:0000259" key="3">
    <source>
        <dbReference type="PROSITE" id="PS50222"/>
    </source>
</evidence>
<dbReference type="CDD" id="cd00051">
    <property type="entry name" value="EFh"/>
    <property type="match status" value="1"/>
</dbReference>
<dbReference type="InterPro" id="IPR036397">
    <property type="entry name" value="RNaseH_sf"/>
</dbReference>
<dbReference type="InterPro" id="IPR002048">
    <property type="entry name" value="EF_hand_dom"/>
</dbReference>
<organism evidence="4 5">
    <name type="scientific">Symbiodinium microadriaticum</name>
    <name type="common">Dinoflagellate</name>
    <name type="synonym">Zooxanthella microadriatica</name>
    <dbReference type="NCBI Taxonomy" id="2951"/>
    <lineage>
        <taxon>Eukaryota</taxon>
        <taxon>Sar</taxon>
        <taxon>Alveolata</taxon>
        <taxon>Dinophyceae</taxon>
        <taxon>Suessiales</taxon>
        <taxon>Symbiodiniaceae</taxon>
        <taxon>Symbiodinium</taxon>
    </lineage>
</organism>
<comment type="caution">
    <text evidence="4">The sequence shown here is derived from an EMBL/GenBank/DDBJ whole genome shotgun (WGS) entry which is preliminary data.</text>
</comment>
<gene>
    <name evidence="4" type="primary">CAM4</name>
    <name evidence="4" type="ORF">AK812_SmicGene36845</name>
</gene>
<dbReference type="GO" id="GO:0003676">
    <property type="term" value="F:nucleic acid binding"/>
    <property type="evidence" value="ECO:0007669"/>
    <property type="project" value="InterPro"/>
</dbReference>
<feature type="compositionally biased region" description="Basic and acidic residues" evidence="2">
    <location>
        <begin position="404"/>
        <end position="424"/>
    </location>
</feature>
<reference evidence="4 5" key="1">
    <citation type="submission" date="2016-02" db="EMBL/GenBank/DDBJ databases">
        <title>Genome analysis of coral dinoflagellate symbionts highlights evolutionary adaptations to a symbiotic lifestyle.</title>
        <authorList>
            <person name="Aranda M."/>
            <person name="Li Y."/>
            <person name="Liew Y.J."/>
            <person name="Baumgarten S."/>
            <person name="Simakov O."/>
            <person name="Wilson M."/>
            <person name="Piel J."/>
            <person name="Ashoor H."/>
            <person name="Bougouffa S."/>
            <person name="Bajic V.B."/>
            <person name="Ryu T."/>
            <person name="Ravasi T."/>
            <person name="Bayer T."/>
            <person name="Micklem G."/>
            <person name="Kim H."/>
            <person name="Bhak J."/>
            <person name="Lajeunesse T.C."/>
            <person name="Voolstra C.R."/>
        </authorList>
    </citation>
    <scope>NUCLEOTIDE SEQUENCE [LARGE SCALE GENOMIC DNA]</scope>
    <source>
        <strain evidence="4 5">CCMP2467</strain>
    </source>
</reference>